<feature type="active site" description="For OMPdecase activity" evidence="8">
    <location>
        <position position="71"/>
    </location>
</feature>
<evidence type="ECO:0000256" key="6">
    <source>
        <dbReference type="ARBA" id="ARBA00049157"/>
    </source>
</evidence>
<keyword evidence="5 7" id="KW-0456">Lyase</keyword>
<sequence>MPRPELVVALDFQTGAEALDMARALSSLAAPGQPGLWMKVGLELFVAEGPSVLRELKRMGFKVFLDLKFLDIPNTVRGAVRSAVKSGADMLNIHAAGGLDMAGIAAAARDEAFAELGGVGARPLLLAVTVLTSMQDVDNPILRGRPASEVALELARQSREAGLDGVVCSGQEAARVKQACGPDFVCLTPGIRVPDPDDAVPGDDQRRVMTPEAAVAAGADFLVVGRPITRAPRDKGGPAAAARGILERMARAAASAGR</sequence>
<dbReference type="CDD" id="cd04725">
    <property type="entry name" value="OMP_decarboxylase_like"/>
    <property type="match status" value="1"/>
</dbReference>
<keyword evidence="3 7" id="KW-0210">Decarboxylase</keyword>
<dbReference type="InterPro" id="IPR047596">
    <property type="entry name" value="OMPdecase_bac"/>
</dbReference>
<feature type="binding site" evidence="7 9">
    <location>
        <position position="205"/>
    </location>
    <ligand>
        <name>substrate</name>
    </ligand>
</feature>
<keyword evidence="4 7" id="KW-0665">Pyrimidine biosynthesis</keyword>
<dbReference type="UniPathway" id="UPA00070">
    <property type="reaction ID" value="UER00120"/>
</dbReference>
<proteinExistence type="inferred from homology"/>
<evidence type="ECO:0000256" key="5">
    <source>
        <dbReference type="ARBA" id="ARBA00023239"/>
    </source>
</evidence>
<dbReference type="OrthoDB" id="9806203at2"/>
<comment type="similarity">
    <text evidence="7">Belongs to the OMP decarboxylase family. Type 1 subfamily.</text>
</comment>
<feature type="binding site" evidence="7 9">
    <location>
        <position position="226"/>
    </location>
    <ligand>
        <name>substrate</name>
    </ligand>
</feature>
<feature type="binding site" evidence="7 9">
    <location>
        <position position="11"/>
    </location>
    <ligand>
        <name>substrate</name>
    </ligand>
</feature>
<keyword evidence="13" id="KW-1185">Reference proteome</keyword>
<protein>
    <recommendedName>
        <fullName evidence="7">Orotidine 5'-phosphate decarboxylase</fullName>
        <ecNumber evidence="7">4.1.1.23</ecNumber>
    </recommendedName>
    <alternativeName>
        <fullName evidence="7">OMP decarboxylase</fullName>
        <shortName evidence="7">OMPDCase</shortName>
        <shortName evidence="7">OMPdecase</shortName>
    </alternativeName>
</protein>
<gene>
    <name evidence="7" type="primary">pyrF</name>
    <name evidence="12" type="ORF">SAMN04488503_1346</name>
</gene>
<dbReference type="InterPro" id="IPR001754">
    <property type="entry name" value="OMPdeCOase_dom"/>
</dbReference>
<dbReference type="HAMAP" id="MF_01200_B">
    <property type="entry name" value="OMPdecase_type1_B"/>
    <property type="match status" value="1"/>
</dbReference>
<dbReference type="PANTHER" id="PTHR32119">
    <property type="entry name" value="OROTIDINE 5'-PHOSPHATE DECARBOXYLASE"/>
    <property type="match status" value="1"/>
</dbReference>
<dbReference type="GO" id="GO:0044205">
    <property type="term" value="P:'de novo' UMP biosynthetic process"/>
    <property type="evidence" value="ECO:0007669"/>
    <property type="project" value="UniProtKB-UniRule"/>
</dbReference>
<feature type="binding site" evidence="7 9">
    <location>
        <position position="39"/>
    </location>
    <ligand>
        <name>substrate</name>
    </ligand>
</feature>
<comment type="pathway">
    <text evidence="2 7 10">Pyrimidine metabolism; UMP biosynthesis via de novo pathway; UMP from orotate: step 2/2.</text>
</comment>
<dbReference type="GO" id="GO:0004590">
    <property type="term" value="F:orotidine-5'-phosphate decarboxylase activity"/>
    <property type="evidence" value="ECO:0007669"/>
    <property type="project" value="UniProtKB-UniRule"/>
</dbReference>
<dbReference type="GO" id="GO:0006207">
    <property type="term" value="P:'de novo' pyrimidine nucleobase biosynthetic process"/>
    <property type="evidence" value="ECO:0007669"/>
    <property type="project" value="InterPro"/>
</dbReference>
<dbReference type="EC" id="4.1.1.23" evidence="7"/>
<evidence type="ECO:0000313" key="13">
    <source>
        <dbReference type="Proteomes" id="UP000198324"/>
    </source>
</evidence>
<dbReference type="EMBL" id="FZOC01000002">
    <property type="protein sequence ID" value="SNR79811.1"/>
    <property type="molecule type" value="Genomic_DNA"/>
</dbReference>
<dbReference type="PROSITE" id="PS00156">
    <property type="entry name" value="OMPDECASE"/>
    <property type="match status" value="1"/>
</dbReference>
<evidence type="ECO:0000256" key="10">
    <source>
        <dbReference type="RuleBase" id="RU000512"/>
    </source>
</evidence>
<dbReference type="NCBIfam" id="NF001273">
    <property type="entry name" value="PRK00230.1"/>
    <property type="match status" value="1"/>
</dbReference>
<comment type="function">
    <text evidence="1 7">Catalyzes the decarboxylation of orotidine 5'-monophosphate (OMP) to uridine 5'-monophosphate (UMP).</text>
</comment>
<dbReference type="RefSeq" id="WP_089272995.1">
    <property type="nucleotide sequence ID" value="NZ_FZOC01000002.1"/>
</dbReference>
<dbReference type="Gene3D" id="3.20.20.70">
    <property type="entry name" value="Aldolase class I"/>
    <property type="match status" value="1"/>
</dbReference>
<evidence type="ECO:0000256" key="7">
    <source>
        <dbReference type="HAMAP-Rule" id="MF_01200"/>
    </source>
</evidence>
<evidence type="ECO:0000256" key="9">
    <source>
        <dbReference type="PIRSR" id="PIRSR614732-2"/>
    </source>
</evidence>
<comment type="catalytic activity">
    <reaction evidence="6 7 10">
        <text>orotidine 5'-phosphate + H(+) = UMP + CO2</text>
        <dbReference type="Rhea" id="RHEA:11596"/>
        <dbReference type="ChEBI" id="CHEBI:15378"/>
        <dbReference type="ChEBI" id="CHEBI:16526"/>
        <dbReference type="ChEBI" id="CHEBI:57538"/>
        <dbReference type="ChEBI" id="CHEBI:57865"/>
        <dbReference type="EC" id="4.1.1.23"/>
    </reaction>
</comment>
<dbReference type="GO" id="GO:0005829">
    <property type="term" value="C:cytosol"/>
    <property type="evidence" value="ECO:0007669"/>
    <property type="project" value="TreeGrafter"/>
</dbReference>
<feature type="binding site" evidence="7 9">
    <location>
        <position position="192"/>
    </location>
    <ligand>
        <name>substrate</name>
    </ligand>
</feature>
<dbReference type="InterPro" id="IPR011060">
    <property type="entry name" value="RibuloseP-bd_barrel"/>
</dbReference>
<evidence type="ECO:0000256" key="1">
    <source>
        <dbReference type="ARBA" id="ARBA00002356"/>
    </source>
</evidence>
<name>A0A238ZA56_9BACT</name>
<feature type="domain" description="Orotidine 5'-phosphate decarboxylase" evidence="11">
    <location>
        <begin position="5"/>
        <end position="245"/>
    </location>
</feature>
<feature type="binding site" evidence="7">
    <location>
        <begin position="66"/>
        <end position="75"/>
    </location>
    <ligand>
        <name>substrate</name>
    </ligand>
</feature>
<evidence type="ECO:0000256" key="3">
    <source>
        <dbReference type="ARBA" id="ARBA00022793"/>
    </source>
</evidence>
<dbReference type="PANTHER" id="PTHR32119:SF2">
    <property type="entry name" value="OROTIDINE 5'-PHOSPHATE DECARBOXYLASE"/>
    <property type="match status" value="1"/>
</dbReference>
<dbReference type="SMART" id="SM00934">
    <property type="entry name" value="OMPdecase"/>
    <property type="match status" value="1"/>
</dbReference>
<feature type="active site" description="Proton donor" evidence="7">
    <location>
        <position position="68"/>
    </location>
</feature>
<feature type="binding site" evidence="7 9">
    <location>
        <position position="225"/>
    </location>
    <ligand>
        <name>substrate</name>
    </ligand>
</feature>
<evidence type="ECO:0000256" key="4">
    <source>
        <dbReference type="ARBA" id="ARBA00022975"/>
    </source>
</evidence>
<feature type="active site" description="For OMPdecase activity" evidence="8">
    <location>
        <position position="66"/>
    </location>
</feature>
<dbReference type="Pfam" id="PF00215">
    <property type="entry name" value="OMPdecase"/>
    <property type="match status" value="1"/>
</dbReference>
<evidence type="ECO:0000256" key="2">
    <source>
        <dbReference type="ARBA" id="ARBA00004861"/>
    </source>
</evidence>
<dbReference type="SUPFAM" id="SSF51366">
    <property type="entry name" value="Ribulose-phoshate binding barrel"/>
    <property type="match status" value="1"/>
</dbReference>
<comment type="subunit">
    <text evidence="7">Homodimer.</text>
</comment>
<dbReference type="InterPro" id="IPR013785">
    <property type="entry name" value="Aldolase_TIM"/>
</dbReference>
<evidence type="ECO:0000313" key="12">
    <source>
        <dbReference type="EMBL" id="SNR79811.1"/>
    </source>
</evidence>
<organism evidence="12 13">
    <name type="scientific">Humidesulfovibrio mexicanus</name>
    <dbReference type="NCBI Taxonomy" id="147047"/>
    <lineage>
        <taxon>Bacteria</taxon>
        <taxon>Pseudomonadati</taxon>
        <taxon>Thermodesulfobacteriota</taxon>
        <taxon>Desulfovibrionia</taxon>
        <taxon>Desulfovibrionales</taxon>
        <taxon>Desulfovibrionaceae</taxon>
        <taxon>Humidesulfovibrio</taxon>
    </lineage>
</organism>
<dbReference type="Proteomes" id="UP000198324">
    <property type="component" value="Unassembled WGS sequence"/>
</dbReference>
<dbReference type="InterPro" id="IPR014732">
    <property type="entry name" value="OMPdecase"/>
</dbReference>
<reference evidence="12 13" key="1">
    <citation type="submission" date="2017-06" db="EMBL/GenBank/DDBJ databases">
        <authorList>
            <person name="Kim H.J."/>
            <person name="Triplett B.A."/>
        </authorList>
    </citation>
    <scope>NUCLEOTIDE SEQUENCE [LARGE SCALE GENOMIC DNA]</scope>
    <source>
        <strain evidence="12 13">DSM 13116</strain>
    </source>
</reference>
<feature type="active site" description="For OMPdecase activity" evidence="8">
    <location>
        <position position="68"/>
    </location>
</feature>
<feature type="binding site" evidence="7 9">
    <location>
        <position position="132"/>
    </location>
    <ligand>
        <name>substrate</name>
    </ligand>
</feature>
<evidence type="ECO:0000259" key="11">
    <source>
        <dbReference type="SMART" id="SM00934"/>
    </source>
</evidence>
<evidence type="ECO:0000256" key="8">
    <source>
        <dbReference type="PIRSR" id="PIRSR614732-1"/>
    </source>
</evidence>
<dbReference type="InterPro" id="IPR018089">
    <property type="entry name" value="OMPdecase_AS"/>
</dbReference>
<dbReference type="AlphaFoldDB" id="A0A238ZA56"/>
<accession>A0A238ZA56</accession>
<dbReference type="NCBIfam" id="TIGR01740">
    <property type="entry name" value="pyrF"/>
    <property type="match status" value="1"/>
</dbReference>